<feature type="domain" description="CobE/GbiG C-terminal" evidence="1">
    <location>
        <begin position="211"/>
        <end position="326"/>
    </location>
</feature>
<evidence type="ECO:0000313" key="4">
    <source>
        <dbReference type="Proteomes" id="UP000768462"/>
    </source>
</evidence>
<gene>
    <name evidence="3" type="primary">cbiG</name>
    <name evidence="3" type="ORF">E7215_09200</name>
</gene>
<dbReference type="EMBL" id="SVCM01000101">
    <property type="protein sequence ID" value="MBE6060333.1"/>
    <property type="molecule type" value="Genomic_DNA"/>
</dbReference>
<proteinExistence type="predicted"/>
<dbReference type="Gene3D" id="3.40.50.11220">
    <property type="match status" value="1"/>
</dbReference>
<sequence>MKLAAVSVTRQGDNIAKKLSETLELKLYSSYNNKNFKLKSVCEELMNTVDGIIFISSTGIAVRGIAPFLKGKDKDPAVVVVDCESRFAISLAGGHLGGANELALKVSEILKATPVITTATDTMGIDAPDMIAKNNNLIIDDMKIAKDIAAKLVDKAKVGFLDDEDQIRMPKGYIIPEEDMKGIITVSNKMDVDNLPPVEGLIHLKLIRRNIILGMGCRKDVDKDKVKNFVVDTLKKYNIDLRAIKTISTVEVKKNEGALIALSEFLNCPMEIHSLKEIESIEHKYKGSDFVKKSIGVRAVCEPCVELAGGELLTDKISFEGITLCIGKLVY</sequence>
<dbReference type="Pfam" id="PF11760">
    <property type="entry name" value="CbiG_N"/>
    <property type="match status" value="1"/>
</dbReference>
<dbReference type="NCBIfam" id="NF004466">
    <property type="entry name" value="PRK05788.1-4"/>
    <property type="match status" value="1"/>
</dbReference>
<evidence type="ECO:0000259" key="2">
    <source>
        <dbReference type="Pfam" id="PF11760"/>
    </source>
</evidence>
<dbReference type="Gene3D" id="3.30.420.180">
    <property type="entry name" value="CobE/GbiG C-terminal domain"/>
    <property type="match status" value="1"/>
</dbReference>
<comment type="caution">
    <text evidence="3">The sequence shown here is derived from an EMBL/GenBank/DDBJ whole genome shotgun (WGS) entry which is preliminary data.</text>
</comment>
<feature type="domain" description="Cobalamin synthesis G N-terminal" evidence="2">
    <location>
        <begin position="42"/>
        <end position="121"/>
    </location>
</feature>
<name>A0A927WAX1_9CLOT</name>
<dbReference type="InterPro" id="IPR021744">
    <property type="entry name" value="CbiG_N"/>
</dbReference>
<dbReference type="InterPro" id="IPR002750">
    <property type="entry name" value="CobE/GbiG_C"/>
</dbReference>
<dbReference type="SUPFAM" id="SSF159672">
    <property type="entry name" value="CbiG N-terminal domain-like"/>
    <property type="match status" value="1"/>
</dbReference>
<dbReference type="Pfam" id="PF01890">
    <property type="entry name" value="CbiG_C"/>
    <property type="match status" value="1"/>
</dbReference>
<dbReference type="AlphaFoldDB" id="A0A927WAX1"/>
<evidence type="ECO:0000259" key="1">
    <source>
        <dbReference type="Pfam" id="PF01890"/>
    </source>
</evidence>
<dbReference type="GO" id="GO:0043779">
    <property type="term" value="F:cobalt-precorrin-5A acetaldehyde-lyase activity"/>
    <property type="evidence" value="ECO:0007669"/>
    <property type="project" value="UniProtKB-EC"/>
</dbReference>
<accession>A0A927WAX1</accession>
<protein>
    <submittedName>
        <fullName evidence="3">Cobalt-precorrin 5A hydrolase</fullName>
        <ecNumber evidence="3">3.7.1.12</ecNumber>
    </submittedName>
</protein>
<evidence type="ECO:0000313" key="3">
    <source>
        <dbReference type="EMBL" id="MBE6060333.1"/>
    </source>
</evidence>
<dbReference type="SUPFAM" id="SSF159664">
    <property type="entry name" value="CobE/GbiG C-terminal domain-like"/>
    <property type="match status" value="1"/>
</dbReference>
<dbReference type="Proteomes" id="UP000768462">
    <property type="component" value="Unassembled WGS sequence"/>
</dbReference>
<dbReference type="PANTHER" id="PTHR37477">
    <property type="entry name" value="COBALT-PRECORRIN-5A HYDROLASE"/>
    <property type="match status" value="1"/>
</dbReference>
<keyword evidence="3" id="KW-0378">Hydrolase</keyword>
<dbReference type="InterPro" id="IPR036518">
    <property type="entry name" value="CobE/GbiG_C_sf"/>
</dbReference>
<dbReference type="InterPro" id="IPR052553">
    <property type="entry name" value="CbiG_hydrolase"/>
</dbReference>
<dbReference type="EC" id="3.7.1.12" evidence="3"/>
<dbReference type="PANTHER" id="PTHR37477:SF1">
    <property type="entry name" value="COBALT-PRECORRIN-5A HYDROLASE"/>
    <property type="match status" value="1"/>
</dbReference>
<dbReference type="InterPro" id="IPR038029">
    <property type="entry name" value="GbiG_N_sf"/>
</dbReference>
<organism evidence="3 4">
    <name type="scientific">Clostridium sulfidigenes</name>
    <dbReference type="NCBI Taxonomy" id="318464"/>
    <lineage>
        <taxon>Bacteria</taxon>
        <taxon>Bacillati</taxon>
        <taxon>Bacillota</taxon>
        <taxon>Clostridia</taxon>
        <taxon>Eubacteriales</taxon>
        <taxon>Clostridiaceae</taxon>
        <taxon>Clostridium</taxon>
    </lineage>
</organism>
<reference evidence="3" key="1">
    <citation type="submission" date="2019-04" db="EMBL/GenBank/DDBJ databases">
        <title>Evolution of Biomass-Degrading Anaerobic Consortia Revealed by Metagenomics.</title>
        <authorList>
            <person name="Peng X."/>
        </authorList>
    </citation>
    <scope>NUCLEOTIDE SEQUENCE</scope>
    <source>
        <strain evidence="3">SIG254</strain>
    </source>
</reference>
<dbReference type="GO" id="GO:0009236">
    <property type="term" value="P:cobalamin biosynthetic process"/>
    <property type="evidence" value="ECO:0007669"/>
    <property type="project" value="InterPro"/>
</dbReference>